<evidence type="ECO:0000313" key="4">
    <source>
        <dbReference type="Proteomes" id="UP000652761"/>
    </source>
</evidence>
<comment type="caution">
    <text evidence="3">The sequence shown here is derived from an EMBL/GenBank/DDBJ whole genome shotgun (WGS) entry which is preliminary data.</text>
</comment>
<reference evidence="3" key="1">
    <citation type="submission" date="2017-07" db="EMBL/GenBank/DDBJ databases">
        <title>Taro Niue Genome Assembly and Annotation.</title>
        <authorList>
            <person name="Atibalentja N."/>
            <person name="Keating K."/>
            <person name="Fields C.J."/>
        </authorList>
    </citation>
    <scope>NUCLEOTIDE SEQUENCE</scope>
    <source>
        <strain evidence="3">Niue_2</strain>
        <tissue evidence="3">Leaf</tissue>
    </source>
</reference>
<dbReference type="AlphaFoldDB" id="A0A843WW33"/>
<organism evidence="3 4">
    <name type="scientific">Colocasia esculenta</name>
    <name type="common">Wild taro</name>
    <name type="synonym">Arum esculentum</name>
    <dbReference type="NCBI Taxonomy" id="4460"/>
    <lineage>
        <taxon>Eukaryota</taxon>
        <taxon>Viridiplantae</taxon>
        <taxon>Streptophyta</taxon>
        <taxon>Embryophyta</taxon>
        <taxon>Tracheophyta</taxon>
        <taxon>Spermatophyta</taxon>
        <taxon>Magnoliopsida</taxon>
        <taxon>Liliopsida</taxon>
        <taxon>Araceae</taxon>
        <taxon>Aroideae</taxon>
        <taxon>Colocasieae</taxon>
        <taxon>Colocasia</taxon>
    </lineage>
</organism>
<feature type="compositionally biased region" description="Basic and acidic residues" evidence="1">
    <location>
        <begin position="15"/>
        <end position="30"/>
    </location>
</feature>
<feature type="transmembrane region" description="Helical" evidence="2">
    <location>
        <begin position="134"/>
        <end position="161"/>
    </location>
</feature>
<accession>A0A843WW33</accession>
<protein>
    <submittedName>
        <fullName evidence="3">Uncharacterized protein</fullName>
    </submittedName>
</protein>
<keyword evidence="2" id="KW-0472">Membrane</keyword>
<feature type="region of interest" description="Disordered" evidence="1">
    <location>
        <begin position="15"/>
        <end position="45"/>
    </location>
</feature>
<name>A0A843WW33_COLES</name>
<keyword evidence="4" id="KW-1185">Reference proteome</keyword>
<proteinExistence type="predicted"/>
<evidence type="ECO:0000256" key="2">
    <source>
        <dbReference type="SAM" id="Phobius"/>
    </source>
</evidence>
<evidence type="ECO:0000313" key="3">
    <source>
        <dbReference type="EMBL" id="MQM08655.1"/>
    </source>
</evidence>
<sequence>MAAERDRIARLQRELDEARSSLDQQAKEAAEAPEEEVTFAGGGGKLRQSVSSKAKEVERLKRKKPLCLYFAFGFEFEFGLAYLDGFGLTQSSLMAFWLRFAFGSAYLDGLWLSLVFGPPLWFAGYDFELDLDMVCLDGSLVMFGSDTAYLCGLLAMVLNWIWFGPDIAYLCGLLAMVLEFRFDIVYHNDLLAEDLKLGFSMAYYCGIEGFEDLGCMMDI</sequence>
<dbReference type="EMBL" id="NMUH01004175">
    <property type="protein sequence ID" value="MQM08655.1"/>
    <property type="molecule type" value="Genomic_DNA"/>
</dbReference>
<dbReference type="Proteomes" id="UP000652761">
    <property type="component" value="Unassembled WGS sequence"/>
</dbReference>
<feature type="transmembrane region" description="Helical" evidence="2">
    <location>
        <begin position="95"/>
        <end position="122"/>
    </location>
</feature>
<evidence type="ECO:0000256" key="1">
    <source>
        <dbReference type="SAM" id="MobiDB-lite"/>
    </source>
</evidence>
<keyword evidence="2" id="KW-1133">Transmembrane helix</keyword>
<keyword evidence="2" id="KW-0812">Transmembrane</keyword>
<gene>
    <name evidence="3" type="ORF">Taro_041513</name>
</gene>